<dbReference type="GO" id="GO:0008476">
    <property type="term" value="F:protein-tyrosine sulfotransferase activity"/>
    <property type="evidence" value="ECO:0007669"/>
    <property type="project" value="InterPro"/>
</dbReference>
<proteinExistence type="predicted"/>
<protein>
    <recommendedName>
        <fullName evidence="4">Sulfotransferase</fullName>
    </recommendedName>
</protein>
<sequence>MALSPPSPGQFFLVGCPRSGTTLLQSLLASHSQVISFPESHFFVKTLPRLAWGRSWKPWILWLRRSTTAMAPKRMAAFLGKVNRPDLAATLPPAPWSQNQYAHLINAVLADLMGQQHKQIWLEKTPDHLHAIPQIQRLLPEAKFIHILRNGSDVVASLYEVRLKHPELWRKEKADRDRAVDRWIQDISLSYRYRHHPRHHLVRYEQLVRDTPGTIAPLCDFMGIPYEEQMLENYRHSSQQVVLAQETWKANVTQAIAPTQSLKFNALFSASEQAQIRERLQGLAIDDSDPLFHNLRT</sequence>
<dbReference type="SUPFAM" id="SSF52540">
    <property type="entry name" value="P-loop containing nucleoside triphosphate hydrolases"/>
    <property type="match status" value="1"/>
</dbReference>
<keyword evidence="1" id="KW-0808">Transferase</keyword>
<name>A0A0M2PUN6_PROHO</name>
<dbReference type="Pfam" id="PF13469">
    <property type="entry name" value="Sulfotransfer_3"/>
    <property type="match status" value="1"/>
</dbReference>
<evidence type="ECO:0000313" key="3">
    <source>
        <dbReference type="Proteomes" id="UP000034681"/>
    </source>
</evidence>
<dbReference type="EMBL" id="AJTX02000004">
    <property type="protein sequence ID" value="KKJ00226.1"/>
    <property type="molecule type" value="Genomic_DNA"/>
</dbReference>
<gene>
    <name evidence="2" type="ORF">PROH_11060</name>
</gene>
<evidence type="ECO:0000313" key="2">
    <source>
        <dbReference type="EMBL" id="KKJ00226.1"/>
    </source>
</evidence>
<dbReference type="Gene3D" id="3.40.50.300">
    <property type="entry name" value="P-loop containing nucleotide triphosphate hydrolases"/>
    <property type="match status" value="1"/>
</dbReference>
<dbReference type="eggNOG" id="COG0726">
    <property type="taxonomic scope" value="Bacteria"/>
</dbReference>
<dbReference type="Proteomes" id="UP000034681">
    <property type="component" value="Unassembled WGS sequence"/>
</dbReference>
<dbReference type="AlphaFoldDB" id="A0A0M2PUN6"/>
<dbReference type="InterPro" id="IPR027417">
    <property type="entry name" value="P-loop_NTPase"/>
</dbReference>
<dbReference type="PANTHER" id="PTHR12788:SF10">
    <property type="entry name" value="PROTEIN-TYROSINE SULFOTRANSFERASE"/>
    <property type="match status" value="1"/>
</dbReference>
<accession>A0A0M2PUN6</accession>
<keyword evidence="3" id="KW-1185">Reference proteome</keyword>
<dbReference type="InterPro" id="IPR026634">
    <property type="entry name" value="TPST-like"/>
</dbReference>
<reference evidence="2" key="1">
    <citation type="submission" date="2012-04" db="EMBL/GenBank/DDBJ databases">
        <authorList>
            <person name="Borisov I.G."/>
            <person name="Ivanikova N.V."/>
            <person name="Pinevich A.V."/>
        </authorList>
    </citation>
    <scope>NUCLEOTIDE SEQUENCE</scope>
    <source>
        <strain evidence="2">CALU 1027</strain>
    </source>
</reference>
<organism evidence="2 3">
    <name type="scientific">Prochlorothrix hollandica PCC 9006 = CALU 1027</name>
    <dbReference type="NCBI Taxonomy" id="317619"/>
    <lineage>
        <taxon>Bacteria</taxon>
        <taxon>Bacillati</taxon>
        <taxon>Cyanobacteriota</taxon>
        <taxon>Cyanophyceae</taxon>
        <taxon>Prochlorotrichales</taxon>
        <taxon>Prochlorotrichaceae</taxon>
        <taxon>Prochlorothrix</taxon>
    </lineage>
</organism>
<dbReference type="RefSeq" id="WP_017711587.1">
    <property type="nucleotide sequence ID" value="NZ_KB235933.1"/>
</dbReference>
<dbReference type="OrthoDB" id="536969at2"/>
<comment type="caution">
    <text evidence="2">The sequence shown here is derived from an EMBL/GenBank/DDBJ whole genome shotgun (WGS) entry which is preliminary data.</text>
</comment>
<evidence type="ECO:0000256" key="1">
    <source>
        <dbReference type="ARBA" id="ARBA00022679"/>
    </source>
</evidence>
<evidence type="ECO:0008006" key="4">
    <source>
        <dbReference type="Google" id="ProtNLM"/>
    </source>
</evidence>
<dbReference type="PANTHER" id="PTHR12788">
    <property type="entry name" value="PROTEIN-TYROSINE SULFOTRANSFERASE 2"/>
    <property type="match status" value="1"/>
</dbReference>
<dbReference type="STRING" id="317619.GCA_000332315_00984"/>